<dbReference type="AlphaFoldDB" id="A0A8I6X2V5"/>
<evidence type="ECO:0000313" key="2">
    <source>
        <dbReference type="Proteomes" id="UP000011116"/>
    </source>
</evidence>
<reference evidence="1" key="3">
    <citation type="submission" date="2022-01" db="UniProtKB">
        <authorList>
            <consortium name="EnsemblPlants"/>
        </authorList>
    </citation>
    <scope>IDENTIFICATION</scope>
    <source>
        <strain evidence="1">subsp. vulgare</strain>
    </source>
</reference>
<reference evidence="1" key="2">
    <citation type="submission" date="2020-10" db="EMBL/GenBank/DDBJ databases">
        <authorList>
            <person name="Scholz U."/>
            <person name="Mascher M."/>
            <person name="Fiebig A."/>
        </authorList>
    </citation>
    <scope>NUCLEOTIDE SEQUENCE [LARGE SCALE GENOMIC DNA]</scope>
    <source>
        <strain evidence="1">cv. Morex</strain>
    </source>
</reference>
<dbReference type="Gramene" id="HORVU.MOREX.r3.3HG0284160.1">
    <property type="protein sequence ID" value="HORVU.MOREX.r3.3HG0284160.1.CDS1"/>
    <property type="gene ID" value="HORVU.MOREX.r3.3HG0284160"/>
</dbReference>
<dbReference type="Proteomes" id="UP000011116">
    <property type="component" value="Chromosome 3H"/>
</dbReference>
<dbReference type="PANTHER" id="PTHR47127">
    <property type="entry name" value="10A19I.15"/>
    <property type="match status" value="1"/>
</dbReference>
<evidence type="ECO:0000313" key="1">
    <source>
        <dbReference type="EnsemblPlants" id="HORVU.MOREX.r3.3HG0284160.1.CDS1"/>
    </source>
</evidence>
<sequence>MGSCEALGSPMQTEFPVTPGIELVLDGPEKPFELVPVLHGKRKRSGLMKEEISIFTNMTTVVKEVATAIRESKTLDVHPDLYGVVVEQGGFNNEALMATLGHLLDNKARGVGFVAMADAHRVLWLRRWVGKHYY</sequence>
<protein>
    <submittedName>
        <fullName evidence="1">Uncharacterized protein</fullName>
    </submittedName>
</protein>
<reference evidence="2" key="1">
    <citation type="journal article" date="2012" name="Nature">
        <title>A physical, genetic and functional sequence assembly of the barley genome.</title>
        <authorList>
            <consortium name="The International Barley Genome Sequencing Consortium"/>
            <person name="Mayer K.F."/>
            <person name="Waugh R."/>
            <person name="Brown J.W."/>
            <person name="Schulman A."/>
            <person name="Langridge P."/>
            <person name="Platzer M."/>
            <person name="Fincher G.B."/>
            <person name="Muehlbauer G.J."/>
            <person name="Sato K."/>
            <person name="Close T.J."/>
            <person name="Wise R.P."/>
            <person name="Stein N."/>
        </authorList>
    </citation>
    <scope>NUCLEOTIDE SEQUENCE [LARGE SCALE GENOMIC DNA]</scope>
    <source>
        <strain evidence="2">cv. Morex</strain>
    </source>
</reference>
<keyword evidence="2" id="KW-1185">Reference proteome</keyword>
<proteinExistence type="predicted"/>
<name>A0A8I6X2V5_HORVV</name>
<accession>A0A8I6X2V5</accession>
<organism evidence="1 2">
    <name type="scientific">Hordeum vulgare subsp. vulgare</name>
    <name type="common">Domesticated barley</name>
    <dbReference type="NCBI Taxonomy" id="112509"/>
    <lineage>
        <taxon>Eukaryota</taxon>
        <taxon>Viridiplantae</taxon>
        <taxon>Streptophyta</taxon>
        <taxon>Embryophyta</taxon>
        <taxon>Tracheophyta</taxon>
        <taxon>Spermatophyta</taxon>
        <taxon>Magnoliopsida</taxon>
        <taxon>Liliopsida</taxon>
        <taxon>Poales</taxon>
        <taxon>Poaceae</taxon>
        <taxon>BOP clade</taxon>
        <taxon>Pooideae</taxon>
        <taxon>Triticodae</taxon>
        <taxon>Triticeae</taxon>
        <taxon>Hordeinae</taxon>
        <taxon>Hordeum</taxon>
    </lineage>
</organism>
<dbReference type="EnsemblPlants" id="HORVU.MOREX.r3.3HG0284160.1">
    <property type="protein sequence ID" value="HORVU.MOREX.r3.3HG0284160.1.CDS1"/>
    <property type="gene ID" value="HORVU.MOREX.r3.3HG0284160"/>
</dbReference>